<feature type="region of interest" description="Disordered" evidence="1">
    <location>
        <begin position="1"/>
        <end position="26"/>
    </location>
</feature>
<dbReference type="AlphaFoldDB" id="A0A919MQ93"/>
<protein>
    <submittedName>
        <fullName evidence="2">Uncharacterized protein</fullName>
    </submittedName>
</protein>
<dbReference type="Proteomes" id="UP000598174">
    <property type="component" value="Unassembled WGS sequence"/>
</dbReference>
<evidence type="ECO:0000256" key="1">
    <source>
        <dbReference type="SAM" id="MobiDB-lite"/>
    </source>
</evidence>
<name>A0A919MQ93_9ACTN</name>
<evidence type="ECO:0000313" key="2">
    <source>
        <dbReference type="EMBL" id="GIE16097.1"/>
    </source>
</evidence>
<evidence type="ECO:0000313" key="3">
    <source>
        <dbReference type="Proteomes" id="UP000598174"/>
    </source>
</evidence>
<reference evidence="2" key="1">
    <citation type="submission" date="2021-01" db="EMBL/GenBank/DDBJ databases">
        <title>Whole genome shotgun sequence of Actinoplanes ferrugineus NBRC 15555.</title>
        <authorList>
            <person name="Komaki H."/>
            <person name="Tamura T."/>
        </authorList>
    </citation>
    <scope>NUCLEOTIDE SEQUENCE</scope>
    <source>
        <strain evidence="2">NBRC 15555</strain>
    </source>
</reference>
<dbReference type="InterPro" id="IPR036894">
    <property type="entry name" value="YbaB-like_sf"/>
</dbReference>
<comment type="caution">
    <text evidence="2">The sequence shown here is derived from an EMBL/GenBank/DDBJ whole genome shotgun (WGS) entry which is preliminary data.</text>
</comment>
<gene>
    <name evidence="2" type="ORF">Afe05nite_79370</name>
</gene>
<keyword evidence="3" id="KW-1185">Reference proteome</keyword>
<dbReference type="EMBL" id="BOMM01000077">
    <property type="protein sequence ID" value="GIE16097.1"/>
    <property type="molecule type" value="Genomic_DNA"/>
</dbReference>
<dbReference type="RefSeq" id="WP_203822437.1">
    <property type="nucleotide sequence ID" value="NZ_BAAABP010000036.1"/>
</dbReference>
<sequence>MTGPIEQFRTELEASPISGRSPDGWVQVGRDRHGEISVRIEPGAFRSLSHRQLTDEIRGALTAAVADYSRISDRLFQRWGGAW</sequence>
<dbReference type="Gene3D" id="3.30.1310.10">
    <property type="entry name" value="Nucleoid-associated protein YbaB-like domain"/>
    <property type="match status" value="1"/>
</dbReference>
<proteinExistence type="predicted"/>
<accession>A0A919MQ93</accession>
<organism evidence="2 3">
    <name type="scientific">Paractinoplanes ferrugineus</name>
    <dbReference type="NCBI Taxonomy" id="113564"/>
    <lineage>
        <taxon>Bacteria</taxon>
        <taxon>Bacillati</taxon>
        <taxon>Actinomycetota</taxon>
        <taxon>Actinomycetes</taxon>
        <taxon>Micromonosporales</taxon>
        <taxon>Micromonosporaceae</taxon>
        <taxon>Paractinoplanes</taxon>
    </lineage>
</organism>